<feature type="compositionally biased region" description="Basic residues" evidence="1">
    <location>
        <begin position="30"/>
        <end position="40"/>
    </location>
</feature>
<protein>
    <submittedName>
        <fullName evidence="2">SFRICE_005076</fullName>
    </submittedName>
</protein>
<name>A0A2H1VHY9_SPOFR</name>
<organism evidence="2">
    <name type="scientific">Spodoptera frugiperda</name>
    <name type="common">Fall armyworm</name>
    <dbReference type="NCBI Taxonomy" id="7108"/>
    <lineage>
        <taxon>Eukaryota</taxon>
        <taxon>Metazoa</taxon>
        <taxon>Ecdysozoa</taxon>
        <taxon>Arthropoda</taxon>
        <taxon>Hexapoda</taxon>
        <taxon>Insecta</taxon>
        <taxon>Pterygota</taxon>
        <taxon>Neoptera</taxon>
        <taxon>Endopterygota</taxon>
        <taxon>Lepidoptera</taxon>
        <taxon>Glossata</taxon>
        <taxon>Ditrysia</taxon>
        <taxon>Noctuoidea</taxon>
        <taxon>Noctuidae</taxon>
        <taxon>Amphipyrinae</taxon>
        <taxon>Spodoptera</taxon>
    </lineage>
</organism>
<feature type="compositionally biased region" description="Polar residues" evidence="1">
    <location>
        <begin position="89"/>
        <end position="100"/>
    </location>
</feature>
<accession>A0A2H1VHY9</accession>
<feature type="compositionally biased region" description="Basic and acidic residues" evidence="1">
    <location>
        <begin position="20"/>
        <end position="29"/>
    </location>
</feature>
<feature type="region of interest" description="Disordered" evidence="1">
    <location>
        <begin position="89"/>
        <end position="114"/>
    </location>
</feature>
<evidence type="ECO:0000256" key="1">
    <source>
        <dbReference type="SAM" id="MobiDB-lite"/>
    </source>
</evidence>
<evidence type="ECO:0000313" key="2">
    <source>
        <dbReference type="EMBL" id="SOQ40448.1"/>
    </source>
</evidence>
<sequence length="114" mass="12727">MALAVFGSNRYLKEVTQNGEIKHPREDRHPRGRSRGRKRITGGAIPPFPIFPNPDSPTTLKFLTPLKAGNGLVTPLVFQVPMGSGNCLPSRSLNSKQLPRTRTVRWTPETPEKR</sequence>
<gene>
    <name evidence="2" type="ORF">SFRICE_005076</name>
</gene>
<feature type="region of interest" description="Disordered" evidence="1">
    <location>
        <begin position="15"/>
        <end position="53"/>
    </location>
</feature>
<reference evidence="2" key="1">
    <citation type="submission" date="2016-07" db="EMBL/GenBank/DDBJ databases">
        <authorList>
            <person name="Bretaudeau A."/>
        </authorList>
    </citation>
    <scope>NUCLEOTIDE SEQUENCE</scope>
    <source>
        <strain evidence="2">Rice</strain>
        <tissue evidence="2">Whole body</tissue>
    </source>
</reference>
<dbReference type="EMBL" id="ODYU01002657">
    <property type="protein sequence ID" value="SOQ40448.1"/>
    <property type="molecule type" value="Genomic_DNA"/>
</dbReference>
<proteinExistence type="predicted"/>
<dbReference type="AlphaFoldDB" id="A0A2H1VHY9"/>